<feature type="transmembrane region" description="Helical" evidence="1">
    <location>
        <begin position="315"/>
        <end position="335"/>
    </location>
</feature>
<keyword evidence="1" id="KW-0812">Transmembrane</keyword>
<accession>A0ABT4Q6Z6</accession>
<reference evidence="2 3" key="1">
    <citation type="submission" date="2022-12" db="EMBL/GenBank/DDBJ databases">
        <title>Draft genome sequence of Paenibacillus sp. dW9.</title>
        <authorList>
            <person name="Choi E.-W."/>
            <person name="Kim D.-U."/>
        </authorList>
    </citation>
    <scope>NUCLEOTIDE SEQUENCE [LARGE SCALE GENOMIC DNA]</scope>
    <source>
        <strain evidence="3">dW9</strain>
    </source>
</reference>
<feature type="transmembrane region" description="Helical" evidence="1">
    <location>
        <begin position="164"/>
        <end position="182"/>
    </location>
</feature>
<feature type="transmembrane region" description="Helical" evidence="1">
    <location>
        <begin position="450"/>
        <end position="467"/>
    </location>
</feature>
<comment type="caution">
    <text evidence="2">The sequence shown here is derived from an EMBL/GenBank/DDBJ whole genome shotgun (WGS) entry which is preliminary data.</text>
</comment>
<dbReference type="Proteomes" id="UP001527882">
    <property type="component" value="Unassembled WGS sequence"/>
</dbReference>
<sequence length="732" mass="83952">MINIGYYIGILFIIFSSGIWLSYIFGKSIFKNNKLILAFLLGFLWLILFSSWSSYAGFSFVKSCYYLLGISCLLSLITLIIEYRNRTLHNWLLTKHTAIVLFLSFLSGIIVLSPMLIFKAFNPYVDAFTYLSISDYLLTHSYFDPAQPDANSPWLTQMKMYQVMGYRMGAQFFLSFIASIYNRHFSLDVYVPVLAVGQFMLVLAIWLFNKYVLKLANAALIIIVIFTSFHIGIPIQNSLFGFFPQSYGMVVIMLVFTFMTVALTNKTNSLQNILLSSLSIAVLIITYNELVPFAFLSLSIILIYLSIKQKNVKSLLLKSSVVIVITIIFSNIALVKAIQSVKHQLSAVVGWQIDYTLWDYVELVLSLHPIMYEAAFYNKYPFLNVILSIFTILIVVLIIKGFTEGKYKKELLYLICLSSSFLLVLFYFTYIAHNPWNTQLRGHSWSIYKTVQYLFVLIPSVIGLGLYGSFNRSSITKRLIPLYGLIFITLSMVITYYYDYVNTDQMRNFTGNKENPISEYYKLNEKLKNEEKPINIIMPDNLEKHKEMVLYILRDHVLVSDWSKDIYLNSMLDSKDLTPQLRKDGVTLVYKPNTQTGAANMEILGKSIYLDIVSGVHGLETNEKQSWYWSNGNVYVKAYNPYSTIKTLNLSFSIGLPPNIKEDKEIELLYNNNLVQKIKISASQTNSYNIDIPLDSGEGNIIFKYLGDVVKVEGDPRVFGFSLVNFQYSTKN</sequence>
<keyword evidence="1" id="KW-1133">Transmembrane helix</keyword>
<feature type="transmembrane region" description="Helical" evidence="1">
    <location>
        <begin position="97"/>
        <end position="118"/>
    </location>
</feature>
<evidence type="ECO:0000313" key="3">
    <source>
        <dbReference type="Proteomes" id="UP001527882"/>
    </source>
</evidence>
<feature type="transmembrane region" description="Helical" evidence="1">
    <location>
        <begin position="277"/>
        <end position="303"/>
    </location>
</feature>
<proteinExistence type="predicted"/>
<gene>
    <name evidence="2" type="ORF">O9H85_09035</name>
</gene>
<feature type="transmembrane region" description="Helical" evidence="1">
    <location>
        <begin position="247"/>
        <end position="265"/>
    </location>
</feature>
<keyword evidence="1" id="KW-0472">Membrane</keyword>
<feature type="transmembrane region" description="Helical" evidence="1">
    <location>
        <begin position="65"/>
        <end position="85"/>
    </location>
</feature>
<feature type="transmembrane region" description="Helical" evidence="1">
    <location>
        <begin position="411"/>
        <end position="430"/>
    </location>
</feature>
<dbReference type="EMBL" id="JAQAGZ010000005">
    <property type="protein sequence ID" value="MCZ8512557.1"/>
    <property type="molecule type" value="Genomic_DNA"/>
</dbReference>
<dbReference type="RefSeq" id="WP_269881008.1">
    <property type="nucleotide sequence ID" value="NZ_JAQAGZ010000005.1"/>
</dbReference>
<feature type="transmembrane region" description="Helical" evidence="1">
    <location>
        <begin position="479"/>
        <end position="498"/>
    </location>
</feature>
<feature type="transmembrane region" description="Helical" evidence="1">
    <location>
        <begin position="380"/>
        <end position="399"/>
    </location>
</feature>
<feature type="transmembrane region" description="Helical" evidence="1">
    <location>
        <begin position="35"/>
        <end position="53"/>
    </location>
</feature>
<evidence type="ECO:0000256" key="1">
    <source>
        <dbReference type="SAM" id="Phobius"/>
    </source>
</evidence>
<organism evidence="2 3">
    <name type="scientific">Paenibacillus gyeongsangnamensis</name>
    <dbReference type="NCBI Taxonomy" id="3388067"/>
    <lineage>
        <taxon>Bacteria</taxon>
        <taxon>Bacillati</taxon>
        <taxon>Bacillota</taxon>
        <taxon>Bacilli</taxon>
        <taxon>Bacillales</taxon>
        <taxon>Paenibacillaceae</taxon>
        <taxon>Paenibacillus</taxon>
    </lineage>
</organism>
<feature type="transmembrane region" description="Helical" evidence="1">
    <location>
        <begin position="215"/>
        <end position="235"/>
    </location>
</feature>
<keyword evidence="3" id="KW-1185">Reference proteome</keyword>
<evidence type="ECO:0000313" key="2">
    <source>
        <dbReference type="EMBL" id="MCZ8512557.1"/>
    </source>
</evidence>
<feature type="transmembrane region" description="Helical" evidence="1">
    <location>
        <begin position="6"/>
        <end position="23"/>
    </location>
</feature>
<feature type="transmembrane region" description="Helical" evidence="1">
    <location>
        <begin position="189"/>
        <end position="209"/>
    </location>
</feature>
<protein>
    <submittedName>
        <fullName evidence="2">Uncharacterized protein</fullName>
    </submittedName>
</protein>
<name>A0ABT4Q6Z6_9BACL</name>